<dbReference type="InterPro" id="IPR032466">
    <property type="entry name" value="Metal_Hydrolase"/>
</dbReference>
<gene>
    <name evidence="2" type="ORF">GCM10009559_09100</name>
</gene>
<name>A0ABN1P989_9PSEU</name>
<dbReference type="Gene3D" id="3.30.1490.130">
    <property type="entry name" value="D-aminoacylase. Domain 3"/>
    <property type="match status" value="1"/>
</dbReference>
<protein>
    <submittedName>
        <fullName evidence="2">Amidohydrolase family protein</fullName>
    </submittedName>
</protein>
<dbReference type="SUPFAM" id="SSF51338">
    <property type="entry name" value="Composite domain of metallo-dependent hydrolases"/>
    <property type="match status" value="1"/>
</dbReference>
<comment type="caution">
    <text evidence="2">The sequence shown here is derived from an EMBL/GenBank/DDBJ whole genome shotgun (WGS) entry which is preliminary data.</text>
</comment>
<evidence type="ECO:0000313" key="3">
    <source>
        <dbReference type="Proteomes" id="UP001499967"/>
    </source>
</evidence>
<proteinExistence type="predicted"/>
<dbReference type="InterPro" id="IPR023100">
    <property type="entry name" value="D-aminoacylase_insert_dom_sf"/>
</dbReference>
<dbReference type="EMBL" id="BAAAHP010000024">
    <property type="protein sequence ID" value="GAA0924587.1"/>
    <property type="molecule type" value="Genomic_DNA"/>
</dbReference>
<dbReference type="PANTHER" id="PTHR11647">
    <property type="entry name" value="HYDRANTOINASE/DIHYDROPYRIMIDINASE FAMILY MEMBER"/>
    <property type="match status" value="1"/>
</dbReference>
<dbReference type="InterPro" id="IPR013108">
    <property type="entry name" value="Amidohydro_3"/>
</dbReference>
<dbReference type="PANTHER" id="PTHR11647:SF1">
    <property type="entry name" value="COLLAPSIN RESPONSE MEDIATOR PROTEIN"/>
    <property type="match status" value="1"/>
</dbReference>
<reference evidence="2 3" key="1">
    <citation type="journal article" date="2019" name="Int. J. Syst. Evol. Microbiol.">
        <title>The Global Catalogue of Microorganisms (GCM) 10K type strain sequencing project: providing services to taxonomists for standard genome sequencing and annotation.</title>
        <authorList>
            <consortium name="The Broad Institute Genomics Platform"/>
            <consortium name="The Broad Institute Genome Sequencing Center for Infectious Disease"/>
            <person name="Wu L."/>
            <person name="Ma J."/>
        </authorList>
    </citation>
    <scope>NUCLEOTIDE SEQUENCE [LARGE SCALE GENOMIC DNA]</scope>
    <source>
        <strain evidence="2 3">JCM 11117</strain>
    </source>
</reference>
<organism evidence="2 3">
    <name type="scientific">Pseudonocardia zijingensis</name>
    <dbReference type="NCBI Taxonomy" id="153376"/>
    <lineage>
        <taxon>Bacteria</taxon>
        <taxon>Bacillati</taxon>
        <taxon>Actinomycetota</taxon>
        <taxon>Actinomycetes</taxon>
        <taxon>Pseudonocardiales</taxon>
        <taxon>Pseudonocardiaceae</taxon>
        <taxon>Pseudonocardia</taxon>
    </lineage>
</organism>
<keyword evidence="3" id="KW-1185">Reference proteome</keyword>
<evidence type="ECO:0000259" key="1">
    <source>
        <dbReference type="Pfam" id="PF07969"/>
    </source>
</evidence>
<accession>A0ABN1P989</accession>
<feature type="domain" description="Amidohydrolase 3" evidence="1">
    <location>
        <begin position="44"/>
        <end position="516"/>
    </location>
</feature>
<dbReference type="Gene3D" id="2.30.40.10">
    <property type="entry name" value="Urease, subunit C, domain 1"/>
    <property type="match status" value="1"/>
</dbReference>
<dbReference type="Proteomes" id="UP001499967">
    <property type="component" value="Unassembled WGS sequence"/>
</dbReference>
<dbReference type="Gene3D" id="3.20.20.140">
    <property type="entry name" value="Metal-dependent hydrolases"/>
    <property type="match status" value="1"/>
</dbReference>
<sequence>MLDVLIRNGTVIDGTGARPLRADVAVADGKVVAVRPEIETRAARTIDATGLTVTPGFIDPHSHSDWSILGNRDAQSTIRQGVTTEVVGNCGVTYAPLTDGNAREAGAALAAFGYEGEVDWRSFGELLQRVHGGGTAQNLAWFVGHTALRDAAGIHGDRVTDDEATRVDRLLDEALDAGAIGLSTGLEYGSGRDATTAELTRTAARVARHGGLYASHIRNRDAHLGAAVDEFFDVARRTGLRAQLSHLNVRYDTGAAPDAWARAVERLDAEREAGLDVLADITPYPDGIGLAIGLLPAWLVADGPVRAAQRLADPEVRQQLRGDCDRYWRFLHRGQWDRVTLAVSPATPELEGLGFPEIAERLGRDPWDCLFDVLQAAGADMPAVQLMGRLFTPEHVADAVEHRLFCLGVDGFTSRTDGVLAARTRHPLFFTGHTHYLTHHVLQRGTLTLAEAVRKMTSMVADHFGLADRGRLVPGCHADVAVLDVAVLAEQDTSTYRQGTYAAGVPHVLVNGVQVVDRGVHLGARAGVHLRRSF</sequence>
<evidence type="ECO:0000313" key="2">
    <source>
        <dbReference type="EMBL" id="GAA0924587.1"/>
    </source>
</evidence>
<dbReference type="InterPro" id="IPR011059">
    <property type="entry name" value="Metal-dep_hydrolase_composite"/>
</dbReference>
<dbReference type="SUPFAM" id="SSF51556">
    <property type="entry name" value="Metallo-dependent hydrolases"/>
    <property type="match status" value="1"/>
</dbReference>
<dbReference type="Pfam" id="PF07969">
    <property type="entry name" value="Amidohydro_3"/>
    <property type="match status" value="1"/>
</dbReference>
<dbReference type="RefSeq" id="WP_343939221.1">
    <property type="nucleotide sequence ID" value="NZ_BAAAHP010000024.1"/>
</dbReference>
<dbReference type="InterPro" id="IPR050378">
    <property type="entry name" value="Metallo-dep_Hydrolases_sf"/>
</dbReference>